<sequence>MDTRRLQYLYGLSPMGSMRAVADVLGTTTSSVSQQIAQLGRTPESG</sequence>
<proteinExistence type="predicted"/>
<dbReference type="RefSeq" id="WP_345075418.1">
    <property type="nucleotide sequence ID" value="NZ_BAABGK010000087.1"/>
</dbReference>
<dbReference type="Gene3D" id="1.10.10.10">
    <property type="entry name" value="Winged helix-like DNA-binding domain superfamily/Winged helix DNA-binding domain"/>
    <property type="match status" value="1"/>
</dbReference>
<gene>
    <name evidence="2" type="ORF">E9229_000870</name>
</gene>
<keyword evidence="2" id="KW-0238">DNA-binding</keyword>
<reference evidence="2 3" key="1">
    <citation type="submission" date="2020-08" db="EMBL/GenBank/DDBJ databases">
        <title>Sequencing the genomes of 1000 actinobacteria strains.</title>
        <authorList>
            <person name="Klenk H.-P."/>
        </authorList>
    </citation>
    <scope>NUCLEOTIDE SEQUENCE [LARGE SCALE GENOMIC DNA]</scope>
    <source>
        <strain evidence="2 3">DSM 22826</strain>
    </source>
</reference>
<dbReference type="GO" id="GO:0003677">
    <property type="term" value="F:DNA binding"/>
    <property type="evidence" value="ECO:0007669"/>
    <property type="project" value="UniProtKB-KW"/>
</dbReference>
<keyword evidence="3" id="KW-1185">Reference proteome</keyword>
<feature type="domain" description="HTH lysR-type" evidence="1">
    <location>
        <begin position="1"/>
        <end position="39"/>
    </location>
</feature>
<dbReference type="GO" id="GO:0003700">
    <property type="term" value="F:DNA-binding transcription factor activity"/>
    <property type="evidence" value="ECO:0007669"/>
    <property type="project" value="InterPro"/>
</dbReference>
<dbReference type="Pfam" id="PF00126">
    <property type="entry name" value="HTH_1"/>
    <property type="match status" value="1"/>
</dbReference>
<dbReference type="InterPro" id="IPR036388">
    <property type="entry name" value="WH-like_DNA-bd_sf"/>
</dbReference>
<name>A0A839QEV8_9MICC</name>
<evidence type="ECO:0000313" key="2">
    <source>
        <dbReference type="EMBL" id="MBB2994679.1"/>
    </source>
</evidence>
<dbReference type="AlphaFoldDB" id="A0A839QEV8"/>
<dbReference type="InterPro" id="IPR000847">
    <property type="entry name" value="LysR_HTH_N"/>
</dbReference>
<dbReference type="EMBL" id="JACHVS010000001">
    <property type="protein sequence ID" value="MBB2994679.1"/>
    <property type="molecule type" value="Genomic_DNA"/>
</dbReference>
<dbReference type="Proteomes" id="UP000523000">
    <property type="component" value="Unassembled WGS sequence"/>
</dbReference>
<dbReference type="InterPro" id="IPR036390">
    <property type="entry name" value="WH_DNA-bd_sf"/>
</dbReference>
<evidence type="ECO:0000313" key="3">
    <source>
        <dbReference type="Proteomes" id="UP000523000"/>
    </source>
</evidence>
<comment type="caution">
    <text evidence="2">The sequence shown here is derived from an EMBL/GenBank/DDBJ whole genome shotgun (WGS) entry which is preliminary data.</text>
</comment>
<organism evidence="2 3">
    <name type="scientific">Paeniglutamicibacter cryotolerans</name>
    <dbReference type="NCBI Taxonomy" id="670079"/>
    <lineage>
        <taxon>Bacteria</taxon>
        <taxon>Bacillati</taxon>
        <taxon>Actinomycetota</taxon>
        <taxon>Actinomycetes</taxon>
        <taxon>Micrococcales</taxon>
        <taxon>Micrococcaceae</taxon>
        <taxon>Paeniglutamicibacter</taxon>
    </lineage>
</organism>
<accession>A0A839QEV8</accession>
<dbReference type="PROSITE" id="PS50931">
    <property type="entry name" value="HTH_LYSR"/>
    <property type="match status" value="1"/>
</dbReference>
<dbReference type="SUPFAM" id="SSF46785">
    <property type="entry name" value="Winged helix' DNA-binding domain"/>
    <property type="match status" value="1"/>
</dbReference>
<evidence type="ECO:0000259" key="1">
    <source>
        <dbReference type="PROSITE" id="PS50931"/>
    </source>
</evidence>
<protein>
    <submittedName>
        <fullName evidence="2">DNA-binding transcriptional LysR family regulator</fullName>
    </submittedName>
</protein>